<dbReference type="EMBL" id="JACHMJ010000001">
    <property type="protein sequence ID" value="MBB5843916.1"/>
    <property type="molecule type" value="Genomic_DNA"/>
</dbReference>
<dbReference type="PROSITE" id="PS00092">
    <property type="entry name" value="N6_MTASE"/>
    <property type="match status" value="1"/>
</dbReference>
<dbReference type="InterPro" id="IPR002052">
    <property type="entry name" value="DNA_methylase_N6_adenine_CS"/>
</dbReference>
<organism evidence="3 4">
    <name type="scientific">Conyzicola lurida</name>
    <dbReference type="NCBI Taxonomy" id="1172621"/>
    <lineage>
        <taxon>Bacteria</taxon>
        <taxon>Bacillati</taxon>
        <taxon>Actinomycetota</taxon>
        <taxon>Actinomycetes</taxon>
        <taxon>Micrococcales</taxon>
        <taxon>Microbacteriaceae</taxon>
        <taxon>Conyzicola</taxon>
    </lineage>
</organism>
<keyword evidence="2 3" id="KW-0808">Transferase</keyword>
<dbReference type="AlphaFoldDB" id="A0A841AQD8"/>
<dbReference type="Pfam" id="PF03602">
    <property type="entry name" value="Cons_hypoth95"/>
    <property type="match status" value="1"/>
</dbReference>
<proteinExistence type="predicted"/>
<evidence type="ECO:0000313" key="4">
    <source>
        <dbReference type="Proteomes" id="UP000536685"/>
    </source>
</evidence>
<dbReference type="EC" id="2.1.1.171" evidence="3"/>
<dbReference type="CDD" id="cd02440">
    <property type="entry name" value="AdoMet_MTases"/>
    <property type="match status" value="1"/>
</dbReference>
<gene>
    <name evidence="3" type="ORF">HD599_002239</name>
</gene>
<dbReference type="SUPFAM" id="SSF53335">
    <property type="entry name" value="S-adenosyl-L-methionine-dependent methyltransferases"/>
    <property type="match status" value="1"/>
</dbReference>
<reference evidence="3 4" key="1">
    <citation type="submission" date="2020-08" db="EMBL/GenBank/DDBJ databases">
        <title>Sequencing the genomes of 1000 actinobacteria strains.</title>
        <authorList>
            <person name="Klenk H.-P."/>
        </authorList>
    </citation>
    <scope>NUCLEOTIDE SEQUENCE [LARGE SCALE GENOMIC DNA]</scope>
    <source>
        <strain evidence="3 4">DSM 105784</strain>
    </source>
</reference>
<dbReference type="PANTHER" id="PTHR43542:SF1">
    <property type="entry name" value="METHYLTRANSFERASE"/>
    <property type="match status" value="1"/>
</dbReference>
<keyword evidence="4" id="KW-1185">Reference proteome</keyword>
<name>A0A841AQD8_9MICO</name>
<dbReference type="PANTHER" id="PTHR43542">
    <property type="entry name" value="METHYLTRANSFERASE"/>
    <property type="match status" value="1"/>
</dbReference>
<dbReference type="InterPro" id="IPR004398">
    <property type="entry name" value="RNA_MeTrfase_RsmD"/>
</dbReference>
<accession>A0A841AQD8</accession>
<evidence type="ECO:0000313" key="3">
    <source>
        <dbReference type="EMBL" id="MBB5843916.1"/>
    </source>
</evidence>
<dbReference type="Proteomes" id="UP000536685">
    <property type="component" value="Unassembled WGS sequence"/>
</dbReference>
<dbReference type="RefSeq" id="WP_184237514.1">
    <property type="nucleotide sequence ID" value="NZ_JACHMJ010000001.1"/>
</dbReference>
<comment type="caution">
    <text evidence="3">The sequence shown here is derived from an EMBL/GenBank/DDBJ whole genome shotgun (WGS) entry which is preliminary data.</text>
</comment>
<evidence type="ECO:0000256" key="1">
    <source>
        <dbReference type="ARBA" id="ARBA00022603"/>
    </source>
</evidence>
<dbReference type="GO" id="GO:0003676">
    <property type="term" value="F:nucleic acid binding"/>
    <property type="evidence" value="ECO:0007669"/>
    <property type="project" value="InterPro"/>
</dbReference>
<sequence length="191" mass="20004">MTRIISGFAGSLTLAVPATGTRPTSDRVREAIFSALDARGALDGSRVLDLYAGTGSLGLEAASRGAASVVLVEKGQAAVKACRANASLLLRAAPRTGAPRIDVSGQSVDGFLAPSRDSWDVVFIDPPYDLGETELAGMLALLAPRLAPDATVVLERSSRSPEPVLPEGLEIDRRKDYGDTTLWWLGTPSAD</sequence>
<dbReference type="GO" id="GO:0052913">
    <property type="term" value="F:16S rRNA (guanine(966)-N(2))-methyltransferase activity"/>
    <property type="evidence" value="ECO:0007669"/>
    <property type="project" value="UniProtKB-EC"/>
</dbReference>
<dbReference type="Gene3D" id="3.40.50.150">
    <property type="entry name" value="Vaccinia Virus protein VP39"/>
    <property type="match status" value="1"/>
</dbReference>
<keyword evidence="1 3" id="KW-0489">Methyltransferase</keyword>
<evidence type="ECO:0000256" key="2">
    <source>
        <dbReference type="ARBA" id="ARBA00022679"/>
    </source>
</evidence>
<dbReference type="NCBIfam" id="TIGR00095">
    <property type="entry name" value="16S rRNA (guanine(966)-N(2))-methyltransferase RsmD"/>
    <property type="match status" value="1"/>
</dbReference>
<protein>
    <submittedName>
        <fullName evidence="3">16S rRNA (Guanine966-N2)-methyltransferase</fullName>
        <ecNumber evidence="3">2.1.1.171</ecNumber>
    </submittedName>
</protein>
<dbReference type="PIRSF" id="PIRSF004553">
    <property type="entry name" value="CHP00095"/>
    <property type="match status" value="1"/>
</dbReference>
<dbReference type="InterPro" id="IPR029063">
    <property type="entry name" value="SAM-dependent_MTases_sf"/>
</dbReference>